<dbReference type="Pfam" id="PF00672">
    <property type="entry name" value="HAMP"/>
    <property type="match status" value="1"/>
</dbReference>
<feature type="transmembrane region" description="Helical" evidence="12">
    <location>
        <begin position="137"/>
        <end position="162"/>
    </location>
</feature>
<proteinExistence type="inferred from homology"/>
<reference evidence="15 16" key="1">
    <citation type="submission" date="2019-07" db="EMBL/GenBank/DDBJ databases">
        <title>Whole genome shotgun sequence of Halomonas variabilis NBRC 102410.</title>
        <authorList>
            <person name="Hosoyama A."/>
            <person name="Uohara A."/>
            <person name="Ohji S."/>
            <person name="Ichikawa N."/>
        </authorList>
    </citation>
    <scope>NUCLEOTIDE SEQUENCE [LARGE SCALE GENOMIC DNA]</scope>
    <source>
        <strain evidence="15 16">NBRC 102410</strain>
    </source>
</reference>
<comment type="caution">
    <text evidence="15">The sequence shown here is derived from an EMBL/GenBank/DDBJ whole genome shotgun (WGS) entry which is preliminary data.</text>
</comment>
<evidence type="ECO:0000313" key="15">
    <source>
        <dbReference type="EMBL" id="GEN29319.1"/>
    </source>
</evidence>
<dbReference type="AlphaFoldDB" id="A0A511URW8"/>
<dbReference type="GO" id="GO:0004888">
    <property type="term" value="F:transmembrane signaling receptor activity"/>
    <property type="evidence" value="ECO:0007669"/>
    <property type="project" value="InterPro"/>
</dbReference>
<keyword evidence="8 12" id="KW-0472">Membrane</keyword>
<evidence type="ECO:0000256" key="6">
    <source>
        <dbReference type="ARBA" id="ARBA00022692"/>
    </source>
</evidence>
<dbReference type="PANTHER" id="PTHR43531:SF5">
    <property type="entry name" value="METHYL-ACCEPTING CHEMOTAXIS PROTEIN III"/>
    <property type="match status" value="1"/>
</dbReference>
<evidence type="ECO:0000259" key="13">
    <source>
        <dbReference type="PROSITE" id="PS50111"/>
    </source>
</evidence>
<keyword evidence="2" id="KW-1003">Cell membrane</keyword>
<organism evidence="15 16">
    <name type="scientific">Halovibrio variabilis</name>
    <dbReference type="NCBI Taxonomy" id="31910"/>
    <lineage>
        <taxon>Bacteria</taxon>
        <taxon>Pseudomonadati</taxon>
        <taxon>Pseudomonadota</taxon>
        <taxon>Gammaproteobacteria</taxon>
        <taxon>Oceanospirillales</taxon>
        <taxon>Halomonadaceae</taxon>
        <taxon>Halovibrio</taxon>
    </lineage>
</organism>
<dbReference type="CDD" id="cd06225">
    <property type="entry name" value="HAMP"/>
    <property type="match status" value="1"/>
</dbReference>
<keyword evidence="16" id="KW-1185">Reference proteome</keyword>
<dbReference type="InterPro" id="IPR004090">
    <property type="entry name" value="Chemotax_Me-accpt_rcpt"/>
</dbReference>
<evidence type="ECO:0000256" key="3">
    <source>
        <dbReference type="ARBA" id="ARBA00022481"/>
    </source>
</evidence>
<keyword evidence="9 11" id="KW-0807">Transducer</keyword>
<evidence type="ECO:0000256" key="4">
    <source>
        <dbReference type="ARBA" id="ARBA00022500"/>
    </source>
</evidence>
<dbReference type="SMART" id="SM00304">
    <property type="entry name" value="HAMP"/>
    <property type="match status" value="1"/>
</dbReference>
<evidence type="ECO:0000313" key="16">
    <source>
        <dbReference type="Proteomes" id="UP000321303"/>
    </source>
</evidence>
<keyword evidence="7 12" id="KW-1133">Transmembrane helix</keyword>
<evidence type="ECO:0000256" key="11">
    <source>
        <dbReference type="PROSITE-ProRule" id="PRU00284"/>
    </source>
</evidence>
<name>A0A511URW8_9GAMM</name>
<dbReference type="GO" id="GO:0005886">
    <property type="term" value="C:plasma membrane"/>
    <property type="evidence" value="ECO:0007669"/>
    <property type="project" value="UniProtKB-SubCell"/>
</dbReference>
<evidence type="ECO:0000256" key="12">
    <source>
        <dbReference type="SAM" id="Phobius"/>
    </source>
</evidence>
<comment type="subcellular location">
    <subcellularLocation>
        <location evidence="1">Cell inner membrane</location>
        <topology evidence="1">Multi-pass membrane protein</topology>
    </subcellularLocation>
</comment>
<dbReference type="PROSITE" id="PS50111">
    <property type="entry name" value="CHEMOTAXIS_TRANSDUC_2"/>
    <property type="match status" value="1"/>
</dbReference>
<dbReference type="InterPro" id="IPR004089">
    <property type="entry name" value="MCPsignal_dom"/>
</dbReference>
<dbReference type="Pfam" id="PF02203">
    <property type="entry name" value="TarH"/>
    <property type="match status" value="1"/>
</dbReference>
<dbReference type="InterPro" id="IPR003122">
    <property type="entry name" value="Tar_rcpt_lig-bd"/>
</dbReference>
<dbReference type="FunFam" id="1.10.287.950:FF:000001">
    <property type="entry name" value="Methyl-accepting chemotaxis sensory transducer"/>
    <property type="match status" value="1"/>
</dbReference>
<evidence type="ECO:0000256" key="2">
    <source>
        <dbReference type="ARBA" id="ARBA00022475"/>
    </source>
</evidence>
<sequence length="489" mass="52725">MVLSIIDPINHSRTLRVRLMEYMNTVESSNLESASTLNDLRETVDKMDGAFQAYLDAPRLDGEAALTDAYQSTYLAYRDRGIEPLIEAAEANDRQQFQQQIETVVQLDRQFEIELDNVLALHEQNAKRLNDEAQSRFVLGIYLIIAFGVLFLIVMAAVVILLKRSVLTPLENAKKHCGQIAEGMLATPVPVITSSRSEIQDLMRTLEQMRQSLTGIISQIRNSTQTVSDASKDIATGNVDLASRTDQQAAALTQTASSMVELSATVKQNNDNVLEASRLTSETVENAKTGEKISEEVIATMGLINSNSRKIEDITGVINSIAFQSNILALNASVEAARAGEQGRGFAVVAGEVRNLAKRSAIAAQEIESLVAESVANIQAGSGQVSQTGKAIATIIDSISRVNIKMEHISAASDEQSQGISQVEQAVTEMDGVTQQNSIRVQETAAAAASLEEQALHLMQAVSTFCLADNTQNQLPAGGKLALGHGVTV</sequence>
<keyword evidence="6 12" id="KW-0812">Transmembrane</keyword>
<gene>
    <name evidence="15" type="ORF">HVA01_29650</name>
</gene>
<dbReference type="SUPFAM" id="SSF47170">
    <property type="entry name" value="Aspartate receptor, ligand-binding domain"/>
    <property type="match status" value="1"/>
</dbReference>
<keyword evidence="3" id="KW-0488">Methylation</keyword>
<dbReference type="GO" id="GO:0006935">
    <property type="term" value="P:chemotaxis"/>
    <property type="evidence" value="ECO:0007669"/>
    <property type="project" value="UniProtKB-KW"/>
</dbReference>
<dbReference type="InterPro" id="IPR051310">
    <property type="entry name" value="MCP_chemotaxis"/>
</dbReference>
<dbReference type="Proteomes" id="UP000321303">
    <property type="component" value="Unassembled WGS sequence"/>
</dbReference>
<dbReference type="SUPFAM" id="SSF58104">
    <property type="entry name" value="Methyl-accepting chemotaxis protein (MCP) signaling domain"/>
    <property type="match status" value="1"/>
</dbReference>
<feature type="domain" description="Methyl-accepting transducer" evidence="13">
    <location>
        <begin position="223"/>
        <end position="452"/>
    </location>
</feature>
<dbReference type="PROSITE" id="PS50885">
    <property type="entry name" value="HAMP"/>
    <property type="match status" value="1"/>
</dbReference>
<dbReference type="PRINTS" id="PR00260">
    <property type="entry name" value="CHEMTRNSDUCR"/>
</dbReference>
<comment type="similarity">
    <text evidence="10">Belongs to the methyl-accepting chemotaxis (MCP) protein family.</text>
</comment>
<evidence type="ECO:0000256" key="10">
    <source>
        <dbReference type="ARBA" id="ARBA00029447"/>
    </source>
</evidence>
<protein>
    <submittedName>
        <fullName evidence="15">Methyl-accepting chemotaxis protein</fullName>
    </submittedName>
</protein>
<evidence type="ECO:0000259" key="14">
    <source>
        <dbReference type="PROSITE" id="PS50885"/>
    </source>
</evidence>
<dbReference type="Gene3D" id="1.10.287.950">
    <property type="entry name" value="Methyl-accepting chemotaxis protein"/>
    <property type="match status" value="1"/>
</dbReference>
<dbReference type="PANTHER" id="PTHR43531">
    <property type="entry name" value="PROTEIN ICFG"/>
    <property type="match status" value="1"/>
</dbReference>
<dbReference type="EMBL" id="BJXV01000020">
    <property type="protein sequence ID" value="GEN29319.1"/>
    <property type="molecule type" value="Genomic_DNA"/>
</dbReference>
<keyword evidence="4" id="KW-0145">Chemotaxis</keyword>
<evidence type="ECO:0000256" key="8">
    <source>
        <dbReference type="ARBA" id="ARBA00023136"/>
    </source>
</evidence>
<evidence type="ECO:0000256" key="9">
    <source>
        <dbReference type="ARBA" id="ARBA00023224"/>
    </source>
</evidence>
<dbReference type="CDD" id="cd11386">
    <property type="entry name" value="MCP_signal"/>
    <property type="match status" value="1"/>
</dbReference>
<dbReference type="InterPro" id="IPR035440">
    <property type="entry name" value="4HB_MCP_dom_sf"/>
</dbReference>
<evidence type="ECO:0000256" key="1">
    <source>
        <dbReference type="ARBA" id="ARBA00004429"/>
    </source>
</evidence>
<keyword evidence="5" id="KW-0997">Cell inner membrane</keyword>
<feature type="domain" description="HAMP" evidence="14">
    <location>
        <begin position="164"/>
        <end position="218"/>
    </location>
</feature>
<dbReference type="GO" id="GO:0007165">
    <property type="term" value="P:signal transduction"/>
    <property type="evidence" value="ECO:0007669"/>
    <property type="project" value="UniProtKB-KW"/>
</dbReference>
<evidence type="ECO:0000256" key="5">
    <source>
        <dbReference type="ARBA" id="ARBA00022519"/>
    </source>
</evidence>
<dbReference type="Pfam" id="PF00015">
    <property type="entry name" value="MCPsignal"/>
    <property type="match status" value="1"/>
</dbReference>
<dbReference type="InterPro" id="IPR003660">
    <property type="entry name" value="HAMP_dom"/>
</dbReference>
<dbReference type="SMART" id="SM00283">
    <property type="entry name" value="MA"/>
    <property type="match status" value="1"/>
</dbReference>
<accession>A0A511URW8</accession>
<evidence type="ECO:0000256" key="7">
    <source>
        <dbReference type="ARBA" id="ARBA00022989"/>
    </source>
</evidence>